<protein>
    <recommendedName>
        <fullName evidence="5">Mini-chromosome maintenance complex-binding protein</fullName>
    </recommendedName>
</protein>
<dbReference type="PANTHER" id="PTHR13489">
    <property type="entry name" value="MINI-CHROMOSOME MAINTENANCE COMPLEX-BINDING PROTEIN"/>
    <property type="match status" value="1"/>
</dbReference>
<dbReference type="GO" id="GO:0006261">
    <property type="term" value="P:DNA-templated DNA replication"/>
    <property type="evidence" value="ECO:0007669"/>
    <property type="project" value="TreeGrafter"/>
</dbReference>
<keyword evidence="2" id="KW-0539">Nucleus</keyword>
<dbReference type="GO" id="GO:0005634">
    <property type="term" value="C:nucleus"/>
    <property type="evidence" value="ECO:0007669"/>
    <property type="project" value="UniProtKB-SubCell"/>
</dbReference>
<sequence length="460" mass="51716">MVSFRAMVQDTSCSPEIYLSSGNDLQCGGWGLEDDYSQPNSEQPDYTKLKERTLLWAVNIPGESRWCSENRLDFPAMADETGSVAILPVQLVYPNAHKFPLPGLEHIAVQLKVYDRSAESLRPTDLYTFVGILTAEPVHSDFTSGVLVPTLHILFHRRLPKTIISSPLFSRITDIHTARDTFIAWLSREALGGDRDAAEWVLLSCIASVKSRNPPILPPSITLSNFTRPSTSKVPTLSYILSEVLPLYLFLPLTLNYLNEERFEPESRDEDLNSGVLQVPIGTTILATETEVQEGKLIDKGLRNIQALQDVAKLQTLRYNFPFSQYSFPTDIKFITVTDGGKSLFFEANINVPIHSDASSDLYKIKQIIEWPSPETLAAFRGIIIQARTGKVVVDDALSQHIKTNFVQERQVNKSITSDDLIRQMSISRLVALSRQESQMSMESWILAKELDVRRISRNS</sequence>
<dbReference type="AlphaFoldDB" id="A0A4S4LGJ8"/>
<dbReference type="GO" id="GO:0003682">
    <property type="term" value="F:chromatin binding"/>
    <property type="evidence" value="ECO:0007669"/>
    <property type="project" value="TreeGrafter"/>
</dbReference>
<comment type="caution">
    <text evidence="3">The sequence shown here is derived from an EMBL/GenBank/DDBJ whole genome shotgun (WGS) entry which is preliminary data.</text>
</comment>
<dbReference type="EMBL" id="SGPK01000026">
    <property type="protein sequence ID" value="THH10835.1"/>
    <property type="molecule type" value="Genomic_DNA"/>
</dbReference>
<accession>A0A4S4LGJ8</accession>
<dbReference type="PANTHER" id="PTHR13489:SF0">
    <property type="entry name" value="MINI-CHROMOSOME MAINTENANCE COMPLEX-BINDING PROTEIN"/>
    <property type="match status" value="1"/>
</dbReference>
<dbReference type="InterPro" id="IPR019140">
    <property type="entry name" value="MCM_complex-bd"/>
</dbReference>
<dbReference type="Pfam" id="PF09739">
    <property type="entry name" value="MCM_bind"/>
    <property type="match status" value="1"/>
</dbReference>
<dbReference type="OrthoDB" id="329666at2759"/>
<evidence type="ECO:0000256" key="1">
    <source>
        <dbReference type="ARBA" id="ARBA00004123"/>
    </source>
</evidence>
<evidence type="ECO:0000256" key="2">
    <source>
        <dbReference type="ARBA" id="ARBA00023242"/>
    </source>
</evidence>
<keyword evidence="4" id="KW-1185">Reference proteome</keyword>
<proteinExistence type="predicted"/>
<organism evidence="3 4">
    <name type="scientific">Phellinidium pouzarii</name>
    <dbReference type="NCBI Taxonomy" id="167371"/>
    <lineage>
        <taxon>Eukaryota</taxon>
        <taxon>Fungi</taxon>
        <taxon>Dikarya</taxon>
        <taxon>Basidiomycota</taxon>
        <taxon>Agaricomycotina</taxon>
        <taxon>Agaricomycetes</taxon>
        <taxon>Hymenochaetales</taxon>
        <taxon>Hymenochaetaceae</taxon>
        <taxon>Phellinidium</taxon>
    </lineage>
</organism>
<dbReference type="Proteomes" id="UP000308199">
    <property type="component" value="Unassembled WGS sequence"/>
</dbReference>
<evidence type="ECO:0000313" key="4">
    <source>
        <dbReference type="Proteomes" id="UP000308199"/>
    </source>
</evidence>
<comment type="subcellular location">
    <subcellularLocation>
        <location evidence="1">Nucleus</location>
    </subcellularLocation>
</comment>
<evidence type="ECO:0000313" key="3">
    <source>
        <dbReference type="EMBL" id="THH10835.1"/>
    </source>
</evidence>
<reference evidence="3 4" key="1">
    <citation type="submission" date="2019-02" db="EMBL/GenBank/DDBJ databases">
        <title>Genome sequencing of the rare red list fungi Phellinidium pouzarii.</title>
        <authorList>
            <person name="Buettner E."/>
            <person name="Kellner H."/>
        </authorList>
    </citation>
    <scope>NUCLEOTIDE SEQUENCE [LARGE SCALE GENOMIC DNA]</scope>
    <source>
        <strain evidence="3 4">DSM 108285</strain>
    </source>
</reference>
<evidence type="ECO:0008006" key="5">
    <source>
        <dbReference type="Google" id="ProtNLM"/>
    </source>
</evidence>
<gene>
    <name evidence="3" type="ORF">EW145_g1055</name>
</gene>
<name>A0A4S4LGJ8_9AGAM</name>